<comment type="caution">
    <text evidence="4">The sequence shown here is derived from an EMBL/GenBank/DDBJ whole genome shotgun (WGS) entry which is preliminary data.</text>
</comment>
<dbReference type="AlphaFoldDB" id="A0A9K3DYU5"/>
<evidence type="ECO:0000256" key="1">
    <source>
        <dbReference type="ARBA" id="ARBA00009995"/>
    </source>
</evidence>
<proteinExistence type="inferred from homology"/>
<dbReference type="PANTHER" id="PTHR48047:SF28">
    <property type="entry name" value="F11M15.8 PROTEIN"/>
    <property type="match status" value="1"/>
</dbReference>
<reference evidence="4" key="1">
    <citation type="journal article" date="2017" name="Nature">
        <title>The sunflower genome provides insights into oil metabolism, flowering and Asterid evolution.</title>
        <authorList>
            <person name="Badouin H."/>
            <person name="Gouzy J."/>
            <person name="Grassa C.J."/>
            <person name="Murat F."/>
            <person name="Staton S.E."/>
            <person name="Cottret L."/>
            <person name="Lelandais-Briere C."/>
            <person name="Owens G.L."/>
            <person name="Carrere S."/>
            <person name="Mayjonade B."/>
            <person name="Legrand L."/>
            <person name="Gill N."/>
            <person name="Kane N.C."/>
            <person name="Bowers J.E."/>
            <person name="Hubner S."/>
            <person name="Bellec A."/>
            <person name="Berard A."/>
            <person name="Berges H."/>
            <person name="Blanchet N."/>
            <person name="Boniface M.C."/>
            <person name="Brunel D."/>
            <person name="Catrice O."/>
            <person name="Chaidir N."/>
            <person name="Claudel C."/>
            <person name="Donnadieu C."/>
            <person name="Faraut T."/>
            <person name="Fievet G."/>
            <person name="Helmstetter N."/>
            <person name="King M."/>
            <person name="Knapp S.J."/>
            <person name="Lai Z."/>
            <person name="Le Paslier M.C."/>
            <person name="Lippi Y."/>
            <person name="Lorenzon L."/>
            <person name="Mandel J.R."/>
            <person name="Marage G."/>
            <person name="Marchand G."/>
            <person name="Marquand E."/>
            <person name="Bret-Mestries E."/>
            <person name="Morien E."/>
            <person name="Nambeesan S."/>
            <person name="Nguyen T."/>
            <person name="Pegot-Espagnet P."/>
            <person name="Pouilly N."/>
            <person name="Raftis F."/>
            <person name="Sallet E."/>
            <person name="Schiex T."/>
            <person name="Thomas J."/>
            <person name="Vandecasteele C."/>
            <person name="Vares D."/>
            <person name="Vear F."/>
            <person name="Vautrin S."/>
            <person name="Crespi M."/>
            <person name="Mangin B."/>
            <person name="Burke J.M."/>
            <person name="Salse J."/>
            <person name="Munos S."/>
            <person name="Vincourt P."/>
            <person name="Rieseberg L.H."/>
            <person name="Langlade N.B."/>
        </authorList>
    </citation>
    <scope>NUCLEOTIDE SEQUENCE</scope>
    <source>
        <tissue evidence="4">Leaves</tissue>
    </source>
</reference>
<dbReference type="PANTHER" id="PTHR48047">
    <property type="entry name" value="GLYCOSYLTRANSFERASE"/>
    <property type="match status" value="1"/>
</dbReference>
<evidence type="ECO:0000313" key="5">
    <source>
        <dbReference type="Proteomes" id="UP000215914"/>
    </source>
</evidence>
<accession>A0A9K3DYU5</accession>
<name>A0A9K3DYU5_HELAN</name>
<dbReference type="FunFam" id="3.40.50.2000:FF:000060">
    <property type="entry name" value="Glycosyltransferase"/>
    <property type="match status" value="1"/>
</dbReference>
<reference evidence="4" key="2">
    <citation type="submission" date="2020-06" db="EMBL/GenBank/DDBJ databases">
        <title>Helianthus annuus Genome sequencing and assembly Release 2.</title>
        <authorList>
            <person name="Gouzy J."/>
            <person name="Langlade N."/>
            <person name="Munos S."/>
        </authorList>
    </citation>
    <scope>NUCLEOTIDE SEQUENCE</scope>
    <source>
        <tissue evidence="4">Leaves</tissue>
    </source>
</reference>
<dbReference type="CDD" id="cd03784">
    <property type="entry name" value="GT1_Gtf-like"/>
    <property type="match status" value="1"/>
</dbReference>
<dbReference type="OrthoDB" id="5835829at2759"/>
<dbReference type="GO" id="GO:0035251">
    <property type="term" value="F:UDP-glucosyltransferase activity"/>
    <property type="evidence" value="ECO:0000318"/>
    <property type="project" value="GO_Central"/>
</dbReference>
<keyword evidence="3" id="KW-0808">Transferase</keyword>
<dbReference type="Proteomes" id="UP000215914">
    <property type="component" value="Unassembled WGS sequence"/>
</dbReference>
<comment type="similarity">
    <text evidence="1">Belongs to the UDP-glycosyltransferase family.</text>
</comment>
<sequence length="452" mass="48932">MGSHILVFPFPAQGHMLPLLDLTHHLATNGLTITILVTPKNLPILSPLLSSSPNIQPLVLPFPPHPTLPPGVENVKDIGNHGNLPIVNSLARLEDPLIQWFNAHLNPPVAMVSDFFLGWSQHLADQLGIPRICFFSSGAFLTSVLDYCCRNISLVRSQDMTVFHELPNSPSFAWEHLPTLIRAGKESDPEWKSVVDGHIANESSWGWVVNTFDALEGEYMEFLKKFLGHGRVFGVGPVNLLGGSDPMTRGQSVSGSDFDVVGWLDGKGDGSVVYVCFGSQKFLTSDQLEALVIGLEDSGVCYVLVVKPEQGGLVRAGSGRGVVIKGWAPQVAILSHRAVGGFVSHCGWNSVLEAILAGVMILAWPMEADQYVNARLLVEDHGVAVRVCEGPNTVPDSAQLAHMIAESMSGEKVEKLKAKEMKNKAIEAVKEGGSSSLDLERLVKELSSFSQK</sequence>
<dbReference type="SUPFAM" id="SSF53756">
    <property type="entry name" value="UDP-Glycosyltransferase/glycogen phosphorylase"/>
    <property type="match status" value="1"/>
</dbReference>
<dbReference type="InterPro" id="IPR002213">
    <property type="entry name" value="UDP_glucos_trans"/>
</dbReference>
<gene>
    <name evidence="4" type="ORF">HanXRQr2_Chr15g0686701</name>
</gene>
<dbReference type="GO" id="GO:0016138">
    <property type="term" value="P:glycoside biosynthetic process"/>
    <property type="evidence" value="ECO:0007669"/>
    <property type="project" value="UniProtKB-ARBA"/>
</dbReference>
<keyword evidence="5" id="KW-1185">Reference proteome</keyword>
<evidence type="ECO:0000256" key="2">
    <source>
        <dbReference type="ARBA" id="ARBA00022676"/>
    </source>
</evidence>
<dbReference type="EMBL" id="MNCJ02000330">
    <property type="protein sequence ID" value="KAF5763981.1"/>
    <property type="molecule type" value="Genomic_DNA"/>
</dbReference>
<dbReference type="Gramene" id="mRNA:HanXRQr2_Chr15g0686701">
    <property type="protein sequence ID" value="CDS:HanXRQr2_Chr15g0686701.1"/>
    <property type="gene ID" value="HanXRQr2_Chr15g0686701"/>
</dbReference>
<protein>
    <submittedName>
        <fullName evidence="4">UDP-glucuronosyl/UDP-glucosyltransferase</fullName>
    </submittedName>
</protein>
<evidence type="ECO:0000256" key="3">
    <source>
        <dbReference type="ARBA" id="ARBA00022679"/>
    </source>
</evidence>
<evidence type="ECO:0000313" key="4">
    <source>
        <dbReference type="EMBL" id="KAF5763981.1"/>
    </source>
</evidence>
<dbReference type="Pfam" id="PF00201">
    <property type="entry name" value="UDPGT"/>
    <property type="match status" value="1"/>
</dbReference>
<dbReference type="Gene3D" id="3.40.50.2000">
    <property type="entry name" value="Glycogen Phosphorylase B"/>
    <property type="match status" value="2"/>
</dbReference>
<keyword evidence="2" id="KW-0328">Glycosyltransferase</keyword>
<organism evidence="4 5">
    <name type="scientific">Helianthus annuus</name>
    <name type="common">Common sunflower</name>
    <dbReference type="NCBI Taxonomy" id="4232"/>
    <lineage>
        <taxon>Eukaryota</taxon>
        <taxon>Viridiplantae</taxon>
        <taxon>Streptophyta</taxon>
        <taxon>Embryophyta</taxon>
        <taxon>Tracheophyta</taxon>
        <taxon>Spermatophyta</taxon>
        <taxon>Magnoliopsida</taxon>
        <taxon>eudicotyledons</taxon>
        <taxon>Gunneridae</taxon>
        <taxon>Pentapetalae</taxon>
        <taxon>asterids</taxon>
        <taxon>campanulids</taxon>
        <taxon>Asterales</taxon>
        <taxon>Asteraceae</taxon>
        <taxon>Asteroideae</taxon>
        <taxon>Heliantheae alliance</taxon>
        <taxon>Heliantheae</taxon>
        <taxon>Helianthus</taxon>
    </lineage>
</organism>